<proteinExistence type="predicted"/>
<protein>
    <submittedName>
        <fullName evidence="1">Uncharacterized protein</fullName>
    </submittedName>
</protein>
<dbReference type="AlphaFoldDB" id="A0AAN7YP15"/>
<evidence type="ECO:0000313" key="2">
    <source>
        <dbReference type="Proteomes" id="UP001344447"/>
    </source>
</evidence>
<comment type="caution">
    <text evidence="1">The sequence shown here is derived from an EMBL/GenBank/DDBJ whole genome shotgun (WGS) entry which is preliminary data.</text>
</comment>
<evidence type="ECO:0000313" key="1">
    <source>
        <dbReference type="EMBL" id="KAK5576316.1"/>
    </source>
</evidence>
<gene>
    <name evidence="1" type="ORF">RB653_007457</name>
</gene>
<dbReference type="EMBL" id="JAVFKY010000005">
    <property type="protein sequence ID" value="KAK5576316.1"/>
    <property type="molecule type" value="Genomic_DNA"/>
</dbReference>
<name>A0AAN7YP15_9MYCE</name>
<dbReference type="Proteomes" id="UP001344447">
    <property type="component" value="Unassembled WGS sequence"/>
</dbReference>
<organism evidence="1 2">
    <name type="scientific">Dictyostelium firmibasis</name>
    <dbReference type="NCBI Taxonomy" id="79012"/>
    <lineage>
        <taxon>Eukaryota</taxon>
        <taxon>Amoebozoa</taxon>
        <taxon>Evosea</taxon>
        <taxon>Eumycetozoa</taxon>
        <taxon>Dictyostelia</taxon>
        <taxon>Dictyosteliales</taxon>
        <taxon>Dictyosteliaceae</taxon>
        <taxon>Dictyostelium</taxon>
    </lineage>
</organism>
<keyword evidence="2" id="KW-1185">Reference proteome</keyword>
<sequence>MLLTGEKIRLMGQNKYESTPMSNRYTKAKEAFRSSNTTLNSMKEHETKMIEFGISRPKNRILMNSIPNSIKFSPVSNMINDFNHDSTKIHIGENINRNW</sequence>
<reference evidence="1 2" key="1">
    <citation type="submission" date="2023-11" db="EMBL/GenBank/DDBJ databases">
        <title>Dfirmibasis_genome.</title>
        <authorList>
            <person name="Edelbroek B."/>
            <person name="Kjellin J."/>
            <person name="Jerlstrom-Hultqvist J."/>
            <person name="Soderbom F."/>
        </authorList>
    </citation>
    <scope>NUCLEOTIDE SEQUENCE [LARGE SCALE GENOMIC DNA]</scope>
    <source>
        <strain evidence="1 2">TNS-C-14</strain>
    </source>
</reference>
<accession>A0AAN7YP15</accession>